<evidence type="ECO:0000313" key="3">
    <source>
        <dbReference type="EMBL" id="STD83370.1"/>
    </source>
</evidence>
<dbReference type="OrthoDB" id="1273722at2"/>
<feature type="domain" description="Thiopeptide-type bacteriocin biosynthesis" evidence="2">
    <location>
        <begin position="737"/>
        <end position="968"/>
    </location>
</feature>
<reference evidence="3 4" key="1">
    <citation type="submission" date="2018-06" db="EMBL/GenBank/DDBJ databases">
        <authorList>
            <consortium name="Pathogen Informatics"/>
            <person name="Doyle S."/>
        </authorList>
    </citation>
    <scope>NUCLEOTIDE SEQUENCE [LARGE SCALE GENOMIC DNA]</scope>
    <source>
        <strain evidence="3 4">NCTC12360</strain>
    </source>
</reference>
<accession>A0A376H157</accession>
<evidence type="ECO:0000259" key="2">
    <source>
        <dbReference type="Pfam" id="PF14028"/>
    </source>
</evidence>
<dbReference type="Pfam" id="PF04738">
    <property type="entry name" value="Lant_dehydr_N"/>
    <property type="match status" value="1"/>
</dbReference>
<dbReference type="NCBIfam" id="TIGR03891">
    <property type="entry name" value="thiopep_ocin"/>
    <property type="match status" value="1"/>
</dbReference>
<dbReference type="RefSeq" id="WP_060815645.1">
    <property type="nucleotide sequence ID" value="NZ_JBHULA010000022.1"/>
</dbReference>
<evidence type="ECO:0000313" key="4">
    <source>
        <dbReference type="Proteomes" id="UP000254807"/>
    </source>
</evidence>
<dbReference type="InterPro" id="IPR006827">
    <property type="entry name" value="Lant_deHydtase_N"/>
</dbReference>
<dbReference type="AlphaFoldDB" id="A0A376H157"/>
<dbReference type="Proteomes" id="UP000254807">
    <property type="component" value="Unassembled WGS sequence"/>
</dbReference>
<name>A0A376H157_ENTGA</name>
<organism evidence="3 4">
    <name type="scientific">Enterococcus gallinarum</name>
    <dbReference type="NCBI Taxonomy" id="1353"/>
    <lineage>
        <taxon>Bacteria</taxon>
        <taxon>Bacillati</taxon>
        <taxon>Bacillota</taxon>
        <taxon>Bacilli</taxon>
        <taxon>Lactobacillales</taxon>
        <taxon>Enterococcaceae</taxon>
        <taxon>Enterococcus</taxon>
    </lineage>
</organism>
<evidence type="ECO:0000259" key="1">
    <source>
        <dbReference type="Pfam" id="PF04738"/>
    </source>
</evidence>
<sequence length="977" mass="115674">MNNFIMNNDYFICREPLGNVTSLLNIERNGSFNNSIYDLIKNDKQFLLAVSAASPNLANSLLANNYNSKITNSLQKYFLRYVTRATPFGFFSATSIGTNKLSLANKALYKNIIRVSGSWLNLLINEIQSNEIYLYNLKVTLNNSLYQNNNEIINYFSYNNEGGLKKKKILLKTRLLELVTDCCKNKFIKVSELYEKITSNSLDKHRFLKYIKELLDIGILHSELTPTMNSKMNLFEDFLNKVEKFYQPYSHINELYEIAQLINDFNNDCNSVCVIQIVNKMKNIVKSTRYLDCIVINNYIMENPNFHREKNTLEKFLNRTATISNYFFNSLHKDLIDYKGKYIEKFGYDREVPFYEMIDSIGGIGIPETLEIDIENKDEYQELESYIVNSYTLKKVIDLNDTFFQRLFRLGKNSNNCDTSITNELFVMDFESEMVSNTEKTIFLSPIIGVRQIGNTIGRFFLDYPAQIQDRIKDMNNKVIKRYEKEKIELVSLLPYFGNSSGEDLVPNYSFTKSSTVIGYNCSDKDINQFDLNDLLVGIDRENEFYFINRNSNNQIKFTTFSNLNSFIGSKAYDLLLRLSYEQSTFYIIECIVNILRKFNLSCRVIYKNILVVSKKMDIFYPIKDVQKLKKKIRETFNSKYFYIQNNDNRLLINMDIDDWFNIFLEELKHQKKICVSEVEPLFSDLLEKNAQDIQIKENVYSFFNSEKLTNVKRIGQYTSSTLEVRRELLPFEECTQFNIYISKEYQNSFILKKLSPYIKHLKTQGRITKWFFIRYIDSDGEHLRVRLFSKEQEAFQNFLFFLNKSIQEKIISKYEISVYNRELERYECINNYELVENYFCELSEISLKILQYKKELELQTVIYIVNLINKFQLNKQRIIQTMSVNKNIDNDKEFRNIKAILLESYLNNKYVFSYTRFEKYILQLNKDHVSELKKREILFSLIHMLCNRIYGPNKEAERKIIDYVRKFLDLSLHLGV</sequence>
<proteinExistence type="predicted"/>
<gene>
    <name evidence="3" type="ORF">NCTC12360_01835</name>
</gene>
<keyword evidence="4" id="KW-1185">Reference proteome</keyword>
<dbReference type="EMBL" id="UFYW01000001">
    <property type="protein sequence ID" value="STD83370.1"/>
    <property type="molecule type" value="Genomic_DNA"/>
</dbReference>
<protein>
    <submittedName>
        <fullName evidence="3">Thiopeptide-type bacteriocin biosynthesis domain</fullName>
    </submittedName>
</protein>
<dbReference type="Pfam" id="PF14028">
    <property type="entry name" value="Lant_dehydr_C"/>
    <property type="match status" value="1"/>
</dbReference>
<feature type="domain" description="Lantibiotic dehydratase N-terminal" evidence="1">
    <location>
        <begin position="43"/>
        <end position="587"/>
    </location>
</feature>
<dbReference type="InterPro" id="IPR023809">
    <property type="entry name" value="Thiopep_bacteriocin_synth_dom"/>
</dbReference>